<keyword evidence="4 9" id="KW-0963">Cytoplasm</keyword>
<evidence type="ECO:0000256" key="2">
    <source>
        <dbReference type="ARBA" id="ARBA00010219"/>
    </source>
</evidence>
<dbReference type="EMBL" id="CACRST010000018">
    <property type="protein sequence ID" value="VYT13431.1"/>
    <property type="molecule type" value="Genomic_DNA"/>
</dbReference>
<evidence type="ECO:0000256" key="1">
    <source>
        <dbReference type="ARBA" id="ARBA00005196"/>
    </source>
</evidence>
<feature type="binding site" evidence="9">
    <location>
        <position position="62"/>
    </location>
    <ligand>
        <name>substrate</name>
    </ligand>
</feature>
<feature type="active site" description="Proton donor" evidence="9">
    <location>
        <position position="71"/>
    </location>
</feature>
<dbReference type="InterPro" id="IPR001653">
    <property type="entry name" value="DAP_epimerase_DapF"/>
</dbReference>
<dbReference type="Pfam" id="PF01678">
    <property type="entry name" value="DAP_epimerase"/>
    <property type="match status" value="2"/>
</dbReference>
<feature type="binding site" evidence="9">
    <location>
        <begin position="221"/>
        <end position="222"/>
    </location>
    <ligand>
        <name>substrate</name>
    </ligand>
</feature>
<feature type="active site" description="Proton acceptor" evidence="9">
    <location>
        <position position="220"/>
    </location>
</feature>
<dbReference type="InterPro" id="IPR018510">
    <property type="entry name" value="DAP_epimerase_AS"/>
</dbReference>
<evidence type="ECO:0000256" key="6">
    <source>
        <dbReference type="ARBA" id="ARBA00023154"/>
    </source>
</evidence>
<evidence type="ECO:0000256" key="5">
    <source>
        <dbReference type="ARBA" id="ARBA00022605"/>
    </source>
</evidence>
<dbReference type="EC" id="5.1.1.7" evidence="3 9"/>
<sequence length="284" mass="31066">MKFTKMQGIGNDYVYVNCFEETVSNPSAAAKFVSDRHFGIGSDGLILVKPSDIADCEMDMYNMDGSQGAMCGNGIRCVAKFAYDKGLVKKKHISVATKSGVKYLDLTVKNNKVSSVKVNMGSPILNAKTIPVVSEKERVIDEPLDVNGTIYRITAVSMGNPHAVVYMDDLTNLDIAKTGPLFENHIHFPDRINTEFVKVIDRRTLQMRVWERGSGETLACGTGACAVAVASTLNGLVDEDVPVTVKLLGGDLQILWNRQENLVYMTGPATTVFEGEIDLSFLEK</sequence>
<keyword evidence="5 9" id="KW-0028">Amino-acid biosynthesis</keyword>
<dbReference type="FunFam" id="3.10.310.10:FF:000004">
    <property type="entry name" value="Diaminopimelate epimerase"/>
    <property type="match status" value="1"/>
</dbReference>
<comment type="subcellular location">
    <subcellularLocation>
        <location evidence="9">Cytoplasm</location>
    </subcellularLocation>
</comment>
<comment type="subunit">
    <text evidence="9">Homodimer.</text>
</comment>
<dbReference type="NCBIfam" id="TIGR00652">
    <property type="entry name" value="DapF"/>
    <property type="match status" value="1"/>
</dbReference>
<dbReference type="PROSITE" id="PS01326">
    <property type="entry name" value="DAP_EPIMERASE"/>
    <property type="match status" value="1"/>
</dbReference>
<evidence type="ECO:0000313" key="11">
    <source>
        <dbReference type="EMBL" id="VYT13431.1"/>
    </source>
</evidence>
<comment type="pathway">
    <text evidence="1 9">Amino-acid biosynthesis; L-lysine biosynthesis via DAP pathway; DL-2,6-diaminopimelate from LL-2,6-diaminopimelate: step 1/1.</text>
</comment>
<dbReference type="PANTHER" id="PTHR31689:SF0">
    <property type="entry name" value="DIAMINOPIMELATE EPIMERASE"/>
    <property type="match status" value="1"/>
</dbReference>
<reference evidence="11" key="1">
    <citation type="submission" date="2019-11" db="EMBL/GenBank/DDBJ databases">
        <authorList>
            <person name="Feng L."/>
        </authorList>
    </citation>
    <scope>NUCLEOTIDE SEQUENCE</scope>
    <source>
        <strain evidence="11">BgluceraseaLFYP119</strain>
    </source>
</reference>
<feature type="site" description="Could be important to modulate the pK values of the two catalytic cysteine residues" evidence="9">
    <location>
        <position position="162"/>
    </location>
</feature>
<dbReference type="HAMAP" id="MF_00197">
    <property type="entry name" value="DAP_epimerase"/>
    <property type="match status" value="1"/>
</dbReference>
<evidence type="ECO:0000256" key="8">
    <source>
        <dbReference type="ARBA" id="ARBA00051712"/>
    </source>
</evidence>
<gene>
    <name evidence="11" type="primary">dapF_2</name>
    <name evidence="9" type="synonym">dapF</name>
    <name evidence="11" type="ORF">BGLFYP119_01941</name>
</gene>
<comment type="caution">
    <text evidence="9">Lacks conserved residue(s) required for the propagation of feature annotation.</text>
</comment>
<feature type="binding site" evidence="9">
    <location>
        <begin position="211"/>
        <end position="212"/>
    </location>
    <ligand>
        <name>substrate</name>
    </ligand>
</feature>
<name>A0A6N2UAH8_9FIRM</name>
<keyword evidence="7 9" id="KW-0413">Isomerase</keyword>
<dbReference type="UniPathway" id="UPA00034">
    <property type="reaction ID" value="UER00025"/>
</dbReference>
<dbReference type="RefSeq" id="WP_156354371.1">
    <property type="nucleotide sequence ID" value="NZ_CACRST010000018.1"/>
</dbReference>
<dbReference type="SUPFAM" id="SSF54506">
    <property type="entry name" value="Diaminopimelate epimerase-like"/>
    <property type="match status" value="2"/>
</dbReference>
<organism evidence="11">
    <name type="scientific">Blautia glucerasea</name>
    <dbReference type="NCBI Taxonomy" id="536633"/>
    <lineage>
        <taxon>Bacteria</taxon>
        <taxon>Bacillati</taxon>
        <taxon>Bacillota</taxon>
        <taxon>Clostridia</taxon>
        <taxon>Lachnospirales</taxon>
        <taxon>Lachnospiraceae</taxon>
        <taxon>Blautia</taxon>
    </lineage>
</organism>
<keyword evidence="6 9" id="KW-0457">Lysine biosynthesis</keyword>
<feature type="active site" evidence="10">
    <location>
        <position position="71"/>
    </location>
</feature>
<dbReference type="GO" id="GO:0009089">
    <property type="term" value="P:lysine biosynthetic process via diaminopimelate"/>
    <property type="evidence" value="ECO:0007669"/>
    <property type="project" value="UniProtKB-UniRule"/>
</dbReference>
<feature type="site" description="Could be important to modulate the pK values of the two catalytic cysteine residues" evidence="9">
    <location>
        <position position="211"/>
    </location>
</feature>
<dbReference type="GO" id="GO:0005829">
    <property type="term" value="C:cytosol"/>
    <property type="evidence" value="ECO:0007669"/>
    <property type="project" value="TreeGrafter"/>
</dbReference>
<dbReference type="GO" id="GO:0008837">
    <property type="term" value="F:diaminopimelate epimerase activity"/>
    <property type="evidence" value="ECO:0007669"/>
    <property type="project" value="UniProtKB-UniRule"/>
</dbReference>
<comment type="similarity">
    <text evidence="2 9">Belongs to the diaminopimelate epimerase family.</text>
</comment>
<evidence type="ECO:0000256" key="7">
    <source>
        <dbReference type="ARBA" id="ARBA00023235"/>
    </source>
</evidence>
<evidence type="ECO:0000256" key="10">
    <source>
        <dbReference type="PROSITE-ProRule" id="PRU10125"/>
    </source>
</evidence>
<comment type="function">
    <text evidence="9">Catalyzes the stereoinversion of LL-2,6-diaminopimelate (L,L-DAP) to meso-diaminopimelate (meso-DAP), a precursor of L-lysine and an essential component of the bacterial peptidoglycan.</text>
</comment>
<dbReference type="PANTHER" id="PTHR31689">
    <property type="entry name" value="DIAMINOPIMELATE EPIMERASE, CHLOROPLASTIC"/>
    <property type="match status" value="1"/>
</dbReference>
<protein>
    <recommendedName>
        <fullName evidence="3 9">Diaminopimelate epimerase</fullName>
        <shortName evidence="9">DAP epimerase</shortName>
        <ecNumber evidence="3 9">5.1.1.7</ecNumber>
    </recommendedName>
    <alternativeName>
        <fullName evidence="9">PLP-independent amino acid racemase</fullName>
    </alternativeName>
</protein>
<dbReference type="AlphaFoldDB" id="A0A6N2UAH8"/>
<feature type="binding site" evidence="9">
    <location>
        <position position="193"/>
    </location>
    <ligand>
        <name>substrate</name>
    </ligand>
</feature>
<evidence type="ECO:0000256" key="4">
    <source>
        <dbReference type="ARBA" id="ARBA00022490"/>
    </source>
</evidence>
<evidence type="ECO:0000256" key="9">
    <source>
        <dbReference type="HAMAP-Rule" id="MF_00197"/>
    </source>
</evidence>
<feature type="binding site" evidence="9">
    <location>
        <position position="160"/>
    </location>
    <ligand>
        <name>substrate</name>
    </ligand>
</feature>
<proteinExistence type="inferred from homology"/>
<accession>A0A6N2UAH8</accession>
<dbReference type="Gene3D" id="3.10.310.10">
    <property type="entry name" value="Diaminopimelate Epimerase, Chain A, domain 1"/>
    <property type="match status" value="2"/>
</dbReference>
<feature type="binding site" evidence="9">
    <location>
        <begin position="72"/>
        <end position="73"/>
    </location>
    <ligand>
        <name>substrate</name>
    </ligand>
</feature>
<evidence type="ECO:0000256" key="3">
    <source>
        <dbReference type="ARBA" id="ARBA00013080"/>
    </source>
</evidence>
<feature type="binding site" evidence="9">
    <location>
        <position position="11"/>
    </location>
    <ligand>
        <name>substrate</name>
    </ligand>
</feature>
<comment type="catalytic activity">
    <reaction evidence="8 9">
        <text>(2S,6S)-2,6-diaminopimelate = meso-2,6-diaminopimelate</text>
        <dbReference type="Rhea" id="RHEA:15393"/>
        <dbReference type="ChEBI" id="CHEBI:57609"/>
        <dbReference type="ChEBI" id="CHEBI:57791"/>
        <dbReference type="EC" id="5.1.1.7"/>
    </reaction>
</comment>